<dbReference type="PANTHER" id="PTHR42932:SF1">
    <property type="entry name" value="GENERAL STRESS PROTEIN 20U"/>
    <property type="match status" value="1"/>
</dbReference>
<dbReference type="InterPro" id="IPR012347">
    <property type="entry name" value="Ferritin-like"/>
</dbReference>
<dbReference type="InterPro" id="IPR002177">
    <property type="entry name" value="DPS_DNA-bd"/>
</dbReference>
<dbReference type="OrthoDB" id="9797023at2"/>
<evidence type="ECO:0000313" key="5">
    <source>
        <dbReference type="Proteomes" id="UP000433945"/>
    </source>
</evidence>
<evidence type="ECO:0000313" key="4">
    <source>
        <dbReference type="EMBL" id="MUV03023.1"/>
    </source>
</evidence>
<dbReference type="AlphaFoldDB" id="A0A6N8HAP8"/>
<sequence>MKTKKEKEQATNILGLPVKETEVIAAELNILLSNFQVYYQNLRGIHWNIRGKRFFDLHVKFEELYNDAQLKIDMIAERVLTLGGTPLHTFEDYIKNNRLQVGKNVSKDVDAVQLIMTSLSDLLKIERVILDESDKINDEGTNSMMSDFITEQEKTIWMMKAWSEEEI</sequence>
<dbReference type="Proteomes" id="UP000433945">
    <property type="component" value="Unassembled WGS sequence"/>
</dbReference>
<dbReference type="InterPro" id="IPR008331">
    <property type="entry name" value="Ferritin_DPS_dom"/>
</dbReference>
<protein>
    <submittedName>
        <fullName evidence="4">DNA starvation/stationary phase protection protein</fullName>
    </submittedName>
</protein>
<dbReference type="EMBL" id="WOWP01000013">
    <property type="protein sequence ID" value="MUV03023.1"/>
    <property type="molecule type" value="Genomic_DNA"/>
</dbReference>
<dbReference type="RefSeq" id="WP_157481972.1">
    <property type="nucleotide sequence ID" value="NZ_JAZDQD010000005.1"/>
</dbReference>
<feature type="domain" description="Ferritin/DPS" evidence="3">
    <location>
        <begin position="26"/>
        <end position="162"/>
    </location>
</feature>
<proteinExistence type="inferred from homology"/>
<name>A0A6N8HAP8_9FLAO</name>
<comment type="similarity">
    <text evidence="1 2">Belongs to the Dps family.</text>
</comment>
<reference evidence="4 5" key="1">
    <citation type="submission" date="2019-12" db="EMBL/GenBank/DDBJ databases">
        <authorList>
            <person name="Sun J.-Q."/>
        </authorList>
    </citation>
    <scope>NUCLEOTIDE SEQUENCE [LARGE SCALE GENOMIC DNA]</scope>
    <source>
        <strain evidence="4 5">JCM 17928</strain>
    </source>
</reference>
<gene>
    <name evidence="4" type="ORF">GN157_04810</name>
</gene>
<keyword evidence="5" id="KW-1185">Reference proteome</keyword>
<dbReference type="SUPFAM" id="SSF47240">
    <property type="entry name" value="Ferritin-like"/>
    <property type="match status" value="1"/>
</dbReference>
<comment type="caution">
    <text evidence="4">The sequence shown here is derived from an EMBL/GenBank/DDBJ whole genome shotgun (WGS) entry which is preliminary data.</text>
</comment>
<dbReference type="CDD" id="cd01043">
    <property type="entry name" value="DPS"/>
    <property type="match status" value="1"/>
</dbReference>
<dbReference type="PRINTS" id="PR01346">
    <property type="entry name" value="HELNAPAPROT"/>
</dbReference>
<dbReference type="InterPro" id="IPR023188">
    <property type="entry name" value="DPS_DNA-bd_CS"/>
</dbReference>
<dbReference type="PIRSF" id="PIRSF005900">
    <property type="entry name" value="Dps"/>
    <property type="match status" value="1"/>
</dbReference>
<dbReference type="Gene3D" id="1.20.1260.10">
    <property type="match status" value="1"/>
</dbReference>
<dbReference type="PROSITE" id="PS00818">
    <property type="entry name" value="DPS_1"/>
    <property type="match status" value="1"/>
</dbReference>
<dbReference type="GO" id="GO:0016722">
    <property type="term" value="F:oxidoreductase activity, acting on metal ions"/>
    <property type="evidence" value="ECO:0007669"/>
    <property type="project" value="InterPro"/>
</dbReference>
<dbReference type="PANTHER" id="PTHR42932">
    <property type="entry name" value="GENERAL STRESS PROTEIN 20U"/>
    <property type="match status" value="1"/>
</dbReference>
<dbReference type="GO" id="GO:0008199">
    <property type="term" value="F:ferric iron binding"/>
    <property type="evidence" value="ECO:0007669"/>
    <property type="project" value="InterPro"/>
</dbReference>
<dbReference type="Pfam" id="PF00210">
    <property type="entry name" value="Ferritin"/>
    <property type="match status" value="1"/>
</dbReference>
<evidence type="ECO:0000256" key="1">
    <source>
        <dbReference type="ARBA" id="ARBA00009497"/>
    </source>
</evidence>
<evidence type="ECO:0000256" key="2">
    <source>
        <dbReference type="RuleBase" id="RU003875"/>
    </source>
</evidence>
<evidence type="ECO:0000259" key="3">
    <source>
        <dbReference type="Pfam" id="PF00210"/>
    </source>
</evidence>
<organism evidence="4 5">
    <name type="scientific">Flavobacterium rakeshii</name>
    <dbReference type="NCBI Taxonomy" id="1038845"/>
    <lineage>
        <taxon>Bacteria</taxon>
        <taxon>Pseudomonadati</taxon>
        <taxon>Bacteroidota</taxon>
        <taxon>Flavobacteriia</taxon>
        <taxon>Flavobacteriales</taxon>
        <taxon>Flavobacteriaceae</taxon>
        <taxon>Flavobacterium</taxon>
    </lineage>
</organism>
<dbReference type="PROSITE" id="PS00819">
    <property type="entry name" value="DPS_2"/>
    <property type="match status" value="1"/>
</dbReference>
<accession>A0A6N8HAP8</accession>
<dbReference type="InterPro" id="IPR009078">
    <property type="entry name" value="Ferritin-like_SF"/>
</dbReference>